<organism evidence="1 2">
    <name type="scientific">Eumeta variegata</name>
    <name type="common">Bagworm moth</name>
    <name type="synonym">Eumeta japonica</name>
    <dbReference type="NCBI Taxonomy" id="151549"/>
    <lineage>
        <taxon>Eukaryota</taxon>
        <taxon>Metazoa</taxon>
        <taxon>Ecdysozoa</taxon>
        <taxon>Arthropoda</taxon>
        <taxon>Hexapoda</taxon>
        <taxon>Insecta</taxon>
        <taxon>Pterygota</taxon>
        <taxon>Neoptera</taxon>
        <taxon>Endopterygota</taxon>
        <taxon>Lepidoptera</taxon>
        <taxon>Glossata</taxon>
        <taxon>Ditrysia</taxon>
        <taxon>Tineoidea</taxon>
        <taxon>Psychidae</taxon>
        <taxon>Oiketicinae</taxon>
        <taxon>Eumeta</taxon>
    </lineage>
</organism>
<sequence length="79" mass="8739">MDLLKPTQGSNAMMLENVAVDNKHKAKVCVHCRPLYSSRVLKRACGGAVEREGLAITTSDRIQLLPSPGVHFRVTRLPR</sequence>
<dbReference type="Proteomes" id="UP000299102">
    <property type="component" value="Unassembled WGS sequence"/>
</dbReference>
<evidence type="ECO:0000313" key="1">
    <source>
        <dbReference type="EMBL" id="GBP15352.1"/>
    </source>
</evidence>
<gene>
    <name evidence="1" type="ORF">EVAR_80530_1</name>
</gene>
<name>A0A4C1TLG9_EUMVA</name>
<dbReference type="AlphaFoldDB" id="A0A4C1TLG9"/>
<reference evidence="1 2" key="1">
    <citation type="journal article" date="2019" name="Commun. Biol.">
        <title>The bagworm genome reveals a unique fibroin gene that provides high tensile strength.</title>
        <authorList>
            <person name="Kono N."/>
            <person name="Nakamura H."/>
            <person name="Ohtoshi R."/>
            <person name="Tomita M."/>
            <person name="Numata K."/>
            <person name="Arakawa K."/>
        </authorList>
    </citation>
    <scope>NUCLEOTIDE SEQUENCE [LARGE SCALE GENOMIC DNA]</scope>
</reference>
<keyword evidence="2" id="KW-1185">Reference proteome</keyword>
<protein>
    <submittedName>
        <fullName evidence="1">Uncharacterized protein</fullName>
    </submittedName>
</protein>
<dbReference type="EMBL" id="BGZK01000071">
    <property type="protein sequence ID" value="GBP15352.1"/>
    <property type="molecule type" value="Genomic_DNA"/>
</dbReference>
<evidence type="ECO:0000313" key="2">
    <source>
        <dbReference type="Proteomes" id="UP000299102"/>
    </source>
</evidence>
<comment type="caution">
    <text evidence="1">The sequence shown here is derived from an EMBL/GenBank/DDBJ whole genome shotgun (WGS) entry which is preliminary data.</text>
</comment>
<proteinExistence type="predicted"/>
<accession>A0A4C1TLG9</accession>